<dbReference type="SMART" id="SM00558">
    <property type="entry name" value="JmjC"/>
    <property type="match status" value="1"/>
</dbReference>
<evidence type="ECO:0000313" key="4">
    <source>
        <dbReference type="Proteomes" id="UP000234585"/>
    </source>
</evidence>
<evidence type="ECO:0000256" key="1">
    <source>
        <dbReference type="SAM" id="MobiDB-lite"/>
    </source>
</evidence>
<accession>A0A2I2F9S3</accession>
<dbReference type="OrthoDB" id="47172at2759"/>
<evidence type="ECO:0000313" key="3">
    <source>
        <dbReference type="EMBL" id="PLB37377.1"/>
    </source>
</evidence>
<organism evidence="3 4">
    <name type="scientific">Aspergillus candidus</name>
    <dbReference type="NCBI Taxonomy" id="41067"/>
    <lineage>
        <taxon>Eukaryota</taxon>
        <taxon>Fungi</taxon>
        <taxon>Dikarya</taxon>
        <taxon>Ascomycota</taxon>
        <taxon>Pezizomycotina</taxon>
        <taxon>Eurotiomycetes</taxon>
        <taxon>Eurotiomycetidae</taxon>
        <taxon>Eurotiales</taxon>
        <taxon>Aspergillaceae</taxon>
        <taxon>Aspergillus</taxon>
        <taxon>Aspergillus subgen. Circumdati</taxon>
    </lineage>
</organism>
<sequence>MVYLPHLLASAFSALAHPAADDPILQCFTYHPENHRHLILGSSNEALRLATEKLHAFPFKDVETCWRRLYTDASIAKACLQVVDGCGVPRDGITRWSSMVEPFFSRLILYLSQAVPPETEEGETNGISWKINPNAPWLSPTIHLLDMASIMAGAPWRESLIEDLLDALQAATVRAPLHSDPEQLTRDDSDCARSTKRRKLSPTLFPQDAIPAPELQYPIPRVSAPTFDAMEHHIHEIRTPIVITDAVDHWPALSDRPWTSRDYWFEKTFGGRRLVPVEIGRSYTDNDWGQRIMEFREFVDRYVWQGASGAGPFQSRPGNDNNQESSSSEGEEPVTGYMAQHNLLGQIPALRKDICVPDACYIDPPAPEPGTPVDLKKRQEREEKAEQERRGRTRSDSDTASHPQDQRDRAKSSSPSCTGDPILNTWIGPAWTISPLHHDPYHNILVQVVGAKYIRLYSPKTPAWRIHPKGMEPVGDPNEIVDERGPLNDAEKSSEEATESQSSSSNHSSRLIDMSNTSQVDLAAIELSPAETEHWDEMWPGFLGAEYVETVLKEGECLYIPVGWWHYVRALKAGVSVSFWW</sequence>
<dbReference type="Gene3D" id="2.60.120.650">
    <property type="entry name" value="Cupin"/>
    <property type="match status" value="1"/>
</dbReference>
<dbReference type="Proteomes" id="UP000234585">
    <property type="component" value="Unassembled WGS sequence"/>
</dbReference>
<dbReference type="SUPFAM" id="SSF51197">
    <property type="entry name" value="Clavaminate synthase-like"/>
    <property type="match status" value="1"/>
</dbReference>
<feature type="region of interest" description="Disordered" evidence="1">
    <location>
        <begin position="468"/>
        <end position="510"/>
    </location>
</feature>
<keyword evidence="4" id="KW-1185">Reference proteome</keyword>
<dbReference type="InterPro" id="IPR041667">
    <property type="entry name" value="Cupin_8"/>
</dbReference>
<proteinExistence type="predicted"/>
<reference evidence="3 4" key="1">
    <citation type="submission" date="2017-12" db="EMBL/GenBank/DDBJ databases">
        <authorList>
            <consortium name="DOE Joint Genome Institute"/>
            <person name="Haridas S."/>
            <person name="Kjaerbolling I."/>
            <person name="Vesth T.C."/>
            <person name="Frisvad J.C."/>
            <person name="Nybo J.L."/>
            <person name="Theobald S."/>
            <person name="Kuo A."/>
            <person name="Bowyer P."/>
            <person name="Matsuda Y."/>
            <person name="Mondo S."/>
            <person name="Lyhne E.K."/>
            <person name="Kogle M.E."/>
            <person name="Clum A."/>
            <person name="Lipzen A."/>
            <person name="Salamov A."/>
            <person name="Ngan C.Y."/>
            <person name="Daum C."/>
            <person name="Chiniquy J."/>
            <person name="Barry K."/>
            <person name="LaButti K."/>
            <person name="Simmons B.A."/>
            <person name="Magnuson J.K."/>
            <person name="Mortensen U.H."/>
            <person name="Larsen T.O."/>
            <person name="Grigoriev I.V."/>
            <person name="Baker S.E."/>
            <person name="Andersen M.R."/>
            <person name="Nordberg H.P."/>
            <person name="Cantor M.N."/>
            <person name="Hua S.X."/>
        </authorList>
    </citation>
    <scope>NUCLEOTIDE SEQUENCE [LARGE SCALE GENOMIC DNA]</scope>
    <source>
        <strain evidence="3 4">CBS 102.13</strain>
    </source>
</reference>
<dbReference type="RefSeq" id="XP_024671389.1">
    <property type="nucleotide sequence ID" value="XM_024812886.1"/>
</dbReference>
<dbReference type="Pfam" id="PF13621">
    <property type="entry name" value="Cupin_8"/>
    <property type="match status" value="1"/>
</dbReference>
<feature type="region of interest" description="Disordered" evidence="1">
    <location>
        <begin position="363"/>
        <end position="419"/>
    </location>
</feature>
<dbReference type="PANTHER" id="PTHR12461:SF101">
    <property type="entry name" value="TRNA WYBUTOSINE-SYNTHESIZING PROTEIN 4"/>
    <property type="match status" value="1"/>
</dbReference>
<dbReference type="STRING" id="41067.A0A2I2F9S3"/>
<feature type="region of interest" description="Disordered" evidence="1">
    <location>
        <begin position="179"/>
        <end position="198"/>
    </location>
</feature>
<dbReference type="EMBL" id="KZ559143">
    <property type="protein sequence ID" value="PLB37377.1"/>
    <property type="molecule type" value="Genomic_DNA"/>
</dbReference>
<dbReference type="InterPro" id="IPR003347">
    <property type="entry name" value="JmjC_dom"/>
</dbReference>
<dbReference type="GeneID" id="36520046"/>
<gene>
    <name evidence="3" type="ORF">BDW47DRAFT_106924</name>
</gene>
<dbReference type="PANTHER" id="PTHR12461">
    <property type="entry name" value="HYPOXIA-INDUCIBLE FACTOR 1 ALPHA INHIBITOR-RELATED"/>
    <property type="match status" value="1"/>
</dbReference>
<feature type="region of interest" description="Disordered" evidence="1">
    <location>
        <begin position="309"/>
        <end position="333"/>
    </location>
</feature>
<feature type="compositionally biased region" description="Basic and acidic residues" evidence="1">
    <location>
        <begin position="481"/>
        <end position="495"/>
    </location>
</feature>
<dbReference type="AlphaFoldDB" id="A0A2I2F9S3"/>
<evidence type="ECO:0000259" key="2">
    <source>
        <dbReference type="PROSITE" id="PS51184"/>
    </source>
</evidence>
<dbReference type="PROSITE" id="PS51184">
    <property type="entry name" value="JMJC"/>
    <property type="match status" value="1"/>
</dbReference>
<feature type="compositionally biased region" description="Basic and acidic residues" evidence="1">
    <location>
        <begin position="179"/>
        <end position="193"/>
    </location>
</feature>
<name>A0A2I2F9S3_ASPCN</name>
<protein>
    <submittedName>
        <fullName evidence="3">Clavaminate synthase-like protein</fullName>
    </submittedName>
</protein>
<feature type="compositionally biased region" description="Basic and acidic residues" evidence="1">
    <location>
        <begin position="374"/>
        <end position="411"/>
    </location>
</feature>
<feature type="domain" description="JmjC" evidence="2">
    <location>
        <begin position="391"/>
        <end position="581"/>
    </location>
</feature>
<feature type="compositionally biased region" description="Low complexity" evidence="1">
    <location>
        <begin position="499"/>
        <end position="509"/>
    </location>
</feature>